<feature type="active site" evidence="4">
    <location>
        <position position="49"/>
    </location>
</feature>
<dbReference type="HAMAP" id="MF_01401">
    <property type="entry name" value="MsrA"/>
    <property type="match status" value="1"/>
</dbReference>
<keyword evidence="8" id="KW-1185">Reference proteome</keyword>
<dbReference type="EC" id="1.8.4.11" evidence="4"/>
<feature type="chain" id="PRO_5011495098" description="Peptide methionine sulfoxide reductase MsrA" evidence="5">
    <location>
        <begin position="38"/>
        <end position="222"/>
    </location>
</feature>
<dbReference type="NCBIfam" id="TIGR00401">
    <property type="entry name" value="msrA"/>
    <property type="match status" value="1"/>
</dbReference>
<keyword evidence="5" id="KW-0732">Signal</keyword>
<evidence type="ECO:0000259" key="6">
    <source>
        <dbReference type="Pfam" id="PF01625"/>
    </source>
</evidence>
<comment type="catalytic activity">
    <reaction evidence="3 4">
        <text>[thioredoxin]-disulfide + L-methionine + H2O = L-methionine (S)-S-oxide + [thioredoxin]-dithiol</text>
        <dbReference type="Rhea" id="RHEA:19993"/>
        <dbReference type="Rhea" id="RHEA-COMP:10698"/>
        <dbReference type="Rhea" id="RHEA-COMP:10700"/>
        <dbReference type="ChEBI" id="CHEBI:15377"/>
        <dbReference type="ChEBI" id="CHEBI:29950"/>
        <dbReference type="ChEBI" id="CHEBI:50058"/>
        <dbReference type="ChEBI" id="CHEBI:57844"/>
        <dbReference type="ChEBI" id="CHEBI:58772"/>
        <dbReference type="EC" id="1.8.4.11"/>
    </reaction>
</comment>
<accession>A0A1G7SZU7</accession>
<name>A0A1G7SZU7_9GAMM</name>
<reference evidence="7 8" key="1">
    <citation type="submission" date="2016-10" db="EMBL/GenBank/DDBJ databases">
        <authorList>
            <person name="de Groot N.N."/>
        </authorList>
    </citation>
    <scope>NUCLEOTIDE SEQUENCE [LARGE SCALE GENOMIC DNA]</scope>
    <source>
        <strain evidence="7 8">BH539</strain>
    </source>
</reference>
<dbReference type="Gene3D" id="3.30.1060.10">
    <property type="entry name" value="Peptide methionine sulphoxide reductase MsrA"/>
    <property type="match status" value="1"/>
</dbReference>
<dbReference type="RefSeq" id="WP_092526181.1">
    <property type="nucleotide sequence ID" value="NZ_FNCI01000008.1"/>
</dbReference>
<dbReference type="AlphaFoldDB" id="A0A1G7SZU7"/>
<comment type="function">
    <text evidence="4">Has an important function as a repair enzyme for proteins that have been inactivated by oxidation. Catalyzes the reversible oxidation-reduction of methionine sulfoxide in proteins to methionine.</text>
</comment>
<evidence type="ECO:0000256" key="5">
    <source>
        <dbReference type="SAM" id="SignalP"/>
    </source>
</evidence>
<dbReference type="STRING" id="284577.SAMN05216571_10883"/>
<dbReference type="PANTHER" id="PTHR43774:SF1">
    <property type="entry name" value="PEPTIDE METHIONINE SULFOXIDE REDUCTASE MSRA 2"/>
    <property type="match status" value="1"/>
</dbReference>
<evidence type="ECO:0000313" key="7">
    <source>
        <dbReference type="EMBL" id="SDG28593.1"/>
    </source>
</evidence>
<evidence type="ECO:0000256" key="1">
    <source>
        <dbReference type="ARBA" id="ARBA00023002"/>
    </source>
</evidence>
<dbReference type="GO" id="GO:0033744">
    <property type="term" value="F:L-methionine:thioredoxin-disulfide S-oxidoreductase activity"/>
    <property type="evidence" value="ECO:0007669"/>
    <property type="project" value="RHEA"/>
</dbReference>
<feature type="signal peptide" evidence="5">
    <location>
        <begin position="1"/>
        <end position="37"/>
    </location>
</feature>
<organism evidence="7 8">
    <name type="scientific">Onishia taeanensis</name>
    <dbReference type="NCBI Taxonomy" id="284577"/>
    <lineage>
        <taxon>Bacteria</taxon>
        <taxon>Pseudomonadati</taxon>
        <taxon>Pseudomonadota</taxon>
        <taxon>Gammaproteobacteria</taxon>
        <taxon>Oceanospirillales</taxon>
        <taxon>Halomonadaceae</taxon>
        <taxon>Onishia</taxon>
    </lineage>
</organism>
<dbReference type="InterPro" id="IPR002569">
    <property type="entry name" value="Met_Sox_Rdtase_MsrA_dom"/>
</dbReference>
<dbReference type="GO" id="GO:0008113">
    <property type="term" value="F:peptide-methionine (S)-S-oxide reductase activity"/>
    <property type="evidence" value="ECO:0007669"/>
    <property type="project" value="UniProtKB-UniRule"/>
</dbReference>
<keyword evidence="1 4" id="KW-0560">Oxidoreductase</keyword>
<evidence type="ECO:0000256" key="3">
    <source>
        <dbReference type="ARBA" id="ARBA00048782"/>
    </source>
</evidence>
<gene>
    <name evidence="4" type="primary">msrA</name>
    <name evidence="7" type="ORF">SAMN05216571_10883</name>
</gene>
<dbReference type="Pfam" id="PF01625">
    <property type="entry name" value="PMSR"/>
    <property type="match status" value="1"/>
</dbReference>
<dbReference type="PANTHER" id="PTHR43774">
    <property type="entry name" value="PEPTIDE METHIONINE SULFOXIDE REDUCTASE"/>
    <property type="match status" value="1"/>
</dbReference>
<dbReference type="EMBL" id="FNCI01000008">
    <property type="protein sequence ID" value="SDG28593.1"/>
    <property type="molecule type" value="Genomic_DNA"/>
</dbReference>
<evidence type="ECO:0000256" key="4">
    <source>
        <dbReference type="HAMAP-Rule" id="MF_01401"/>
    </source>
</evidence>
<protein>
    <recommendedName>
        <fullName evidence="4">Peptide methionine sulfoxide reductase MsrA</fullName>
        <shortName evidence="4">Protein-methionine-S-oxide reductase</shortName>
        <ecNumber evidence="4">1.8.4.11</ecNumber>
    </recommendedName>
    <alternativeName>
        <fullName evidence="4">Peptide-methionine (S)-S-oxide reductase</fullName>
        <shortName evidence="4">Peptide Met(O) reductase</shortName>
    </alternativeName>
</protein>
<feature type="domain" description="Peptide methionine sulphoxide reductase MsrA" evidence="6">
    <location>
        <begin position="42"/>
        <end position="191"/>
    </location>
</feature>
<dbReference type="InterPro" id="IPR036509">
    <property type="entry name" value="Met_Sox_Rdtase_MsrA_sf"/>
</dbReference>
<evidence type="ECO:0000256" key="2">
    <source>
        <dbReference type="ARBA" id="ARBA00047806"/>
    </source>
</evidence>
<dbReference type="SUPFAM" id="SSF55068">
    <property type="entry name" value="Peptide methionine sulfoxide reductase"/>
    <property type="match status" value="1"/>
</dbReference>
<sequence length="222" mass="24713">MVQDSHLATRFAFLATHRWFRVLPIALALGASADALAADPKEAVFAGGCFWCMEEAFDKVPGVLKTTSGYSGGSADTATYPQVSAGQTDHAEVVEVEYDPDEVSYDQLLNVFWRNIDPFAVDRQFCDAGTSYRSAIFPMDDQQSALAKASLDEMQARFERDIATQIETFKAFYPAEDYHQNYYKTNSLRYNFYKSACGRVDRLEEVWGDEAGTQGALSAQAQ</sequence>
<comment type="similarity">
    <text evidence="4">Belongs to the MsrA Met sulfoxide reductase family.</text>
</comment>
<proteinExistence type="inferred from homology"/>
<dbReference type="Proteomes" id="UP000198641">
    <property type="component" value="Unassembled WGS sequence"/>
</dbReference>
<comment type="catalytic activity">
    <reaction evidence="2 4">
        <text>L-methionyl-[protein] + [thioredoxin]-disulfide + H2O = L-methionyl-(S)-S-oxide-[protein] + [thioredoxin]-dithiol</text>
        <dbReference type="Rhea" id="RHEA:14217"/>
        <dbReference type="Rhea" id="RHEA-COMP:10698"/>
        <dbReference type="Rhea" id="RHEA-COMP:10700"/>
        <dbReference type="Rhea" id="RHEA-COMP:12313"/>
        <dbReference type="Rhea" id="RHEA-COMP:12315"/>
        <dbReference type="ChEBI" id="CHEBI:15377"/>
        <dbReference type="ChEBI" id="CHEBI:16044"/>
        <dbReference type="ChEBI" id="CHEBI:29950"/>
        <dbReference type="ChEBI" id="CHEBI:44120"/>
        <dbReference type="ChEBI" id="CHEBI:50058"/>
        <dbReference type="EC" id="1.8.4.11"/>
    </reaction>
</comment>
<evidence type="ECO:0000313" key="8">
    <source>
        <dbReference type="Proteomes" id="UP000198641"/>
    </source>
</evidence>
<dbReference type="OrthoDB" id="4174719at2"/>